<dbReference type="AlphaFoldDB" id="A0AAD5MM97"/>
<evidence type="ECO:0000313" key="1">
    <source>
        <dbReference type="EMBL" id="KAJ1361140.1"/>
    </source>
</evidence>
<protein>
    <submittedName>
        <fullName evidence="1">Uncharacterized protein</fullName>
    </submittedName>
</protein>
<organism evidence="1 2">
    <name type="scientific">Parelaphostrongylus tenuis</name>
    <name type="common">Meningeal worm</name>
    <dbReference type="NCBI Taxonomy" id="148309"/>
    <lineage>
        <taxon>Eukaryota</taxon>
        <taxon>Metazoa</taxon>
        <taxon>Ecdysozoa</taxon>
        <taxon>Nematoda</taxon>
        <taxon>Chromadorea</taxon>
        <taxon>Rhabditida</taxon>
        <taxon>Rhabditina</taxon>
        <taxon>Rhabditomorpha</taxon>
        <taxon>Strongyloidea</taxon>
        <taxon>Metastrongylidae</taxon>
        <taxon>Parelaphostrongylus</taxon>
    </lineage>
</organism>
<name>A0AAD5MM97_PARTN</name>
<comment type="caution">
    <text evidence="1">The sequence shown here is derived from an EMBL/GenBank/DDBJ whole genome shotgun (WGS) entry which is preliminary data.</text>
</comment>
<dbReference type="EMBL" id="JAHQIW010004122">
    <property type="protein sequence ID" value="KAJ1361140.1"/>
    <property type="molecule type" value="Genomic_DNA"/>
</dbReference>
<proteinExistence type="predicted"/>
<reference evidence="1" key="1">
    <citation type="submission" date="2021-06" db="EMBL/GenBank/DDBJ databases">
        <title>Parelaphostrongylus tenuis whole genome reference sequence.</title>
        <authorList>
            <person name="Garwood T.J."/>
            <person name="Larsen P.A."/>
            <person name="Fountain-Jones N.M."/>
            <person name="Garbe J.R."/>
            <person name="Macchietto M.G."/>
            <person name="Kania S.A."/>
            <person name="Gerhold R.W."/>
            <person name="Richards J.E."/>
            <person name="Wolf T.M."/>
        </authorList>
    </citation>
    <scope>NUCLEOTIDE SEQUENCE</scope>
    <source>
        <strain evidence="1">MNPRO001-30</strain>
        <tissue evidence="1">Meninges</tissue>
    </source>
</reference>
<evidence type="ECO:0000313" key="2">
    <source>
        <dbReference type="Proteomes" id="UP001196413"/>
    </source>
</evidence>
<dbReference type="Proteomes" id="UP001196413">
    <property type="component" value="Unassembled WGS sequence"/>
</dbReference>
<accession>A0AAD5MM97</accession>
<sequence length="95" mass="10667">MVAHSYELLKQIFSRSSCFFSGVSKWPKSSLTQVATNQTVAGYRETKGKLEKRSLLSKKHFLENCNSHENIGFSHSKGWDFATMPQIPVSLATIS</sequence>
<keyword evidence="2" id="KW-1185">Reference proteome</keyword>
<gene>
    <name evidence="1" type="ORF">KIN20_020328</name>
</gene>